<gene>
    <name evidence="2" type="ORF">HMPREF1076_04351</name>
</gene>
<evidence type="ECO:0000313" key="3">
    <source>
        <dbReference type="Proteomes" id="UP000006330"/>
    </source>
</evidence>
<dbReference type="SUPFAM" id="SSF56925">
    <property type="entry name" value="OMPA-like"/>
    <property type="match status" value="1"/>
</dbReference>
<proteinExistence type="predicted"/>
<keyword evidence="1" id="KW-0732">Signal</keyword>
<dbReference type="PATRIC" id="fig|999418.3.peg.4426"/>
<dbReference type="EMBL" id="AGZO01000031">
    <property type="protein sequence ID" value="EKN09322.1"/>
    <property type="molecule type" value="Genomic_DNA"/>
</dbReference>
<reference evidence="2 3" key="1">
    <citation type="submission" date="2012-02" db="EMBL/GenBank/DDBJ databases">
        <title>The Genome Sequence of Parabacteroides goldsteinii CL02T12C30.</title>
        <authorList>
            <consortium name="The Broad Institute Genome Sequencing Platform"/>
            <person name="Earl A."/>
            <person name="Ward D."/>
            <person name="Feldgarden M."/>
            <person name="Gevers D."/>
            <person name="Zitomersky N.L."/>
            <person name="Coyne M.J."/>
            <person name="Comstock L.E."/>
            <person name="Young S.K."/>
            <person name="Zeng Q."/>
            <person name="Gargeya S."/>
            <person name="Fitzgerald M."/>
            <person name="Haas B."/>
            <person name="Abouelleil A."/>
            <person name="Alvarado L."/>
            <person name="Arachchi H.M."/>
            <person name="Berlin A."/>
            <person name="Chapman S.B."/>
            <person name="Gearin G."/>
            <person name="Goldberg J."/>
            <person name="Griggs A."/>
            <person name="Gujja S."/>
            <person name="Hansen M."/>
            <person name="Heiman D."/>
            <person name="Howarth C."/>
            <person name="Larimer J."/>
            <person name="Lui A."/>
            <person name="MacDonald P.J.P."/>
            <person name="McCowen C."/>
            <person name="Montmayeur A."/>
            <person name="Murphy C."/>
            <person name="Neiman D."/>
            <person name="Pearson M."/>
            <person name="Priest M."/>
            <person name="Roberts A."/>
            <person name="Saif S."/>
            <person name="Shea T."/>
            <person name="Sisk P."/>
            <person name="Stolte C."/>
            <person name="Sykes S."/>
            <person name="Wortman J."/>
            <person name="Nusbaum C."/>
            <person name="Birren B."/>
        </authorList>
    </citation>
    <scope>NUCLEOTIDE SEQUENCE [LARGE SCALE GENOMIC DNA]</scope>
    <source>
        <strain evidence="2 3">CL02T12C30</strain>
    </source>
</reference>
<comment type="caution">
    <text evidence="2">The sequence shown here is derived from an EMBL/GenBank/DDBJ whole genome shotgun (WGS) entry which is preliminary data.</text>
</comment>
<dbReference type="HOGENOM" id="CLU_506083_0_0_10"/>
<accession>K5Y7Z7</accession>
<evidence type="ECO:0008006" key="4">
    <source>
        <dbReference type="Google" id="ProtNLM"/>
    </source>
</evidence>
<organism evidence="2 3">
    <name type="scientific">Parabacteroides goldsteinii CL02T12C30</name>
    <dbReference type="NCBI Taxonomy" id="999418"/>
    <lineage>
        <taxon>Bacteria</taxon>
        <taxon>Pseudomonadati</taxon>
        <taxon>Bacteroidota</taxon>
        <taxon>Bacteroidia</taxon>
        <taxon>Bacteroidales</taxon>
        <taxon>Tannerellaceae</taxon>
        <taxon>Parabacteroides</taxon>
    </lineage>
</organism>
<name>K5Y7Z7_9BACT</name>
<protein>
    <recommendedName>
        <fullName evidence="4">Outer membrane protein beta-barrel domain-containing protein</fullName>
    </recommendedName>
</protein>
<dbReference type="Proteomes" id="UP000006330">
    <property type="component" value="Unassembled WGS sequence"/>
</dbReference>
<dbReference type="OrthoDB" id="1164716at2"/>
<evidence type="ECO:0000256" key="1">
    <source>
        <dbReference type="SAM" id="SignalP"/>
    </source>
</evidence>
<evidence type="ECO:0000313" key="2">
    <source>
        <dbReference type="EMBL" id="EKN09322.1"/>
    </source>
</evidence>
<feature type="chain" id="PRO_5003886851" description="Outer membrane protein beta-barrel domain-containing protein" evidence="1">
    <location>
        <begin position="20"/>
        <end position="538"/>
    </location>
</feature>
<dbReference type="Gene3D" id="2.40.160.20">
    <property type="match status" value="1"/>
</dbReference>
<dbReference type="AlphaFoldDB" id="K5Y7Z7"/>
<dbReference type="RefSeq" id="WP_007657764.1">
    <property type="nucleotide sequence ID" value="NZ_JH976475.1"/>
</dbReference>
<feature type="signal peptide" evidence="1">
    <location>
        <begin position="1"/>
        <end position="19"/>
    </location>
</feature>
<dbReference type="InterPro" id="IPR011250">
    <property type="entry name" value="OMP/PagP_B-barrel"/>
</dbReference>
<sequence length="538" mass="62233">MKKTLFILFILLATAVTYAQTDKSDRSSLSIVLLDYDDQYSQPINDLFNQLMLDSRYDINRIDTRKIIVKEERTRANKQGNYYAPDRTQDIETFLNNNNVGKEIISYLFNRNKQTGTMSLDKLHARGIYNVSDQDIIESRATKRGLEGLKDKGFSLIDKSHIMLFDFANIRYEYKKGNNNDGDFYWYATPAVYLFKIKWDETLQNQLFDCWIDNATPIAERKQKKVAFEKLHVPVEFIIKYTNDSRSESTGIEAEQRRVDKGNQRRYSNSELKNNSFNKMIASAADYLGERIEGKYDAFKIQNSIYSTHPIKVKIGRKEGVKTNDRYYVYEYISNSNGHTQPRRKGVVKATSHIARNEMVATGQSPTTEFYQIAGGRLEEGMVLKEKQSYYLNLDLGYRYGELEGVYAGLSTVFYATRATNHNVMLGLTGWDKALTLTLDYGFGLRCNNFDIYPYIGAGLDSFLKDKNESDEDSKQSMAWLAQGGVRFNLNIYYPLQLFGAVEYNYLLKEEENYTNKKILKDRDIEGFNLYGGIRICF</sequence>